<proteinExistence type="predicted"/>
<protein>
    <submittedName>
        <fullName evidence="2">Uncharacterized protein</fullName>
    </submittedName>
</protein>
<name>A0A0F9GCM3_9ZZZZ</name>
<organism evidence="2">
    <name type="scientific">marine sediment metagenome</name>
    <dbReference type="NCBI Taxonomy" id="412755"/>
    <lineage>
        <taxon>unclassified sequences</taxon>
        <taxon>metagenomes</taxon>
        <taxon>ecological metagenomes</taxon>
    </lineage>
</organism>
<dbReference type="EMBL" id="LAZR01018397">
    <property type="protein sequence ID" value="KKL96574.1"/>
    <property type="molecule type" value="Genomic_DNA"/>
</dbReference>
<sequence length="53" mass="5880">MLMSCLLIGCAGMCFGYAHVVTEDRQYLTRKSLLYQQVGALSATCLFLYLALV</sequence>
<dbReference type="AlphaFoldDB" id="A0A0F9GCM3"/>
<keyword evidence="1" id="KW-1133">Transmembrane helix</keyword>
<gene>
    <name evidence="2" type="ORF">LCGC14_1843120</name>
</gene>
<accession>A0A0F9GCM3</accession>
<comment type="caution">
    <text evidence="2">The sequence shown here is derived from an EMBL/GenBank/DDBJ whole genome shotgun (WGS) entry which is preliminary data.</text>
</comment>
<evidence type="ECO:0000313" key="2">
    <source>
        <dbReference type="EMBL" id="KKL96574.1"/>
    </source>
</evidence>
<feature type="transmembrane region" description="Helical" evidence="1">
    <location>
        <begin position="34"/>
        <end position="52"/>
    </location>
</feature>
<evidence type="ECO:0000256" key="1">
    <source>
        <dbReference type="SAM" id="Phobius"/>
    </source>
</evidence>
<reference evidence="2" key="1">
    <citation type="journal article" date="2015" name="Nature">
        <title>Complex archaea that bridge the gap between prokaryotes and eukaryotes.</title>
        <authorList>
            <person name="Spang A."/>
            <person name="Saw J.H."/>
            <person name="Jorgensen S.L."/>
            <person name="Zaremba-Niedzwiedzka K."/>
            <person name="Martijn J."/>
            <person name="Lind A.E."/>
            <person name="van Eijk R."/>
            <person name="Schleper C."/>
            <person name="Guy L."/>
            <person name="Ettema T.J."/>
        </authorList>
    </citation>
    <scope>NUCLEOTIDE SEQUENCE</scope>
</reference>
<keyword evidence="1" id="KW-0812">Transmembrane</keyword>
<keyword evidence="1" id="KW-0472">Membrane</keyword>